<proteinExistence type="predicted"/>
<reference evidence="1 2" key="1">
    <citation type="submission" date="2024-12" db="EMBL/GenBank/DDBJ databases">
        <title>The unique morphological basis and parallel evolutionary history of personate flowers in Penstemon.</title>
        <authorList>
            <person name="Depatie T.H."/>
            <person name="Wessinger C.A."/>
        </authorList>
    </citation>
    <scope>NUCLEOTIDE SEQUENCE [LARGE SCALE GENOMIC DNA]</scope>
    <source>
        <strain evidence="1">WTNN_2</strain>
        <tissue evidence="1">Leaf</tissue>
    </source>
</reference>
<gene>
    <name evidence="1" type="ORF">ACJIZ3_019892</name>
</gene>
<evidence type="ECO:0000313" key="1">
    <source>
        <dbReference type="EMBL" id="KAL3831090.1"/>
    </source>
</evidence>
<accession>A0ABD3T317</accession>
<dbReference type="Proteomes" id="UP001634393">
    <property type="component" value="Unassembled WGS sequence"/>
</dbReference>
<protein>
    <submittedName>
        <fullName evidence="1">Uncharacterized protein</fullName>
    </submittedName>
</protein>
<name>A0ABD3T317_9LAMI</name>
<dbReference type="EMBL" id="JBJXBP010000005">
    <property type="protein sequence ID" value="KAL3831090.1"/>
    <property type="molecule type" value="Genomic_DNA"/>
</dbReference>
<sequence>MTWGRKSKLPFLILTINFHPLPSKIPLFSTTKPTLTTQGLDLGPAGLSHFHHHENPHFHHHE</sequence>
<keyword evidence="2" id="KW-1185">Reference proteome</keyword>
<evidence type="ECO:0000313" key="2">
    <source>
        <dbReference type="Proteomes" id="UP001634393"/>
    </source>
</evidence>
<dbReference type="AlphaFoldDB" id="A0ABD3T317"/>
<organism evidence="1 2">
    <name type="scientific">Penstemon smallii</name>
    <dbReference type="NCBI Taxonomy" id="265156"/>
    <lineage>
        <taxon>Eukaryota</taxon>
        <taxon>Viridiplantae</taxon>
        <taxon>Streptophyta</taxon>
        <taxon>Embryophyta</taxon>
        <taxon>Tracheophyta</taxon>
        <taxon>Spermatophyta</taxon>
        <taxon>Magnoliopsida</taxon>
        <taxon>eudicotyledons</taxon>
        <taxon>Gunneridae</taxon>
        <taxon>Pentapetalae</taxon>
        <taxon>asterids</taxon>
        <taxon>lamiids</taxon>
        <taxon>Lamiales</taxon>
        <taxon>Plantaginaceae</taxon>
        <taxon>Cheloneae</taxon>
        <taxon>Penstemon</taxon>
    </lineage>
</organism>
<comment type="caution">
    <text evidence="1">The sequence shown here is derived from an EMBL/GenBank/DDBJ whole genome shotgun (WGS) entry which is preliminary data.</text>
</comment>